<dbReference type="Gene3D" id="2.180.10.10">
    <property type="entry name" value="RHS repeat-associated core"/>
    <property type="match status" value="1"/>
</dbReference>
<keyword evidence="2" id="KW-1185">Reference proteome</keyword>
<gene>
    <name evidence="1" type="ORF">MARIT_1257</name>
</gene>
<dbReference type="KEGG" id="tmar:MARIT_1257"/>
<dbReference type="Proteomes" id="UP000231564">
    <property type="component" value="Chromosome MARIT"/>
</dbReference>
<dbReference type="InterPro" id="IPR022385">
    <property type="entry name" value="Rhs_assc_core"/>
</dbReference>
<sequence length="343" mass="38887">MNVGNDYTYDVNGNMTKDLDKGINNITCNHLNLPTRVTIGGKNIDYTYDAGGVKLSKTVSGVATQYAGNYVYENGVLQFFNHPEGYVSPKNASNISQGFKYVYQYKDHLGNVRLSYTDNNNDGVITPSTEIIEESNYYPFGLKHKGYNNVVNSLGNSTAQKFGYNGKELNEELGLEWHDFGARNYDAALGRWMNLDPLAEQMRRHSPYNYAFNNPLRFIDPDGMAPEDIIIWYRDENDKAQKFVFNGNNGDKAPDNKFVQQVLGAACDNINNGEGKKFQALAENSDVKVSVAETEDNSMFSSAQNAIFWNPRKLTFSFSVMAISYRNLHRKRLYKSHLQWRVV</sequence>
<dbReference type="EMBL" id="LT634361">
    <property type="protein sequence ID" value="SFZ81731.1"/>
    <property type="molecule type" value="Genomic_DNA"/>
</dbReference>
<dbReference type="InterPro" id="IPR050708">
    <property type="entry name" value="T6SS_VgrG/RHS"/>
</dbReference>
<dbReference type="AlphaFoldDB" id="A0A2H1E8X5"/>
<dbReference type="STRING" id="1349785.GCA_000509405_01088"/>
<protein>
    <recommendedName>
        <fullName evidence="3">RHS repeat-associated core domain-containing protein</fullName>
    </recommendedName>
</protein>
<evidence type="ECO:0008006" key="3">
    <source>
        <dbReference type="Google" id="ProtNLM"/>
    </source>
</evidence>
<accession>A0A2H1E8X5</accession>
<organism evidence="1 2">
    <name type="scientific">Tenacibaculum maritimum NCIMB 2154</name>
    <dbReference type="NCBI Taxonomy" id="1349785"/>
    <lineage>
        <taxon>Bacteria</taxon>
        <taxon>Pseudomonadati</taxon>
        <taxon>Bacteroidota</taxon>
        <taxon>Flavobacteriia</taxon>
        <taxon>Flavobacteriales</taxon>
        <taxon>Flavobacteriaceae</taxon>
        <taxon>Tenacibaculum</taxon>
    </lineage>
</organism>
<proteinExistence type="predicted"/>
<evidence type="ECO:0000313" key="2">
    <source>
        <dbReference type="Proteomes" id="UP000231564"/>
    </source>
</evidence>
<reference evidence="1 2" key="1">
    <citation type="submission" date="2016-11" db="EMBL/GenBank/DDBJ databases">
        <authorList>
            <person name="Jaros S."/>
            <person name="Januszkiewicz K."/>
            <person name="Wedrychowicz H."/>
        </authorList>
    </citation>
    <scope>NUCLEOTIDE SEQUENCE [LARGE SCALE GENOMIC DNA]</scope>
    <source>
        <strain evidence="1">NCIMB 2154T</strain>
    </source>
</reference>
<dbReference type="NCBIfam" id="TIGR03696">
    <property type="entry name" value="Rhs_assc_core"/>
    <property type="match status" value="1"/>
</dbReference>
<name>A0A2H1E8X5_9FLAO</name>
<evidence type="ECO:0000313" key="1">
    <source>
        <dbReference type="EMBL" id="SFZ81731.1"/>
    </source>
</evidence>
<dbReference type="PANTHER" id="PTHR32305">
    <property type="match status" value="1"/>
</dbReference>
<dbReference type="PANTHER" id="PTHR32305:SF15">
    <property type="entry name" value="PROTEIN RHSA-RELATED"/>
    <property type="match status" value="1"/>
</dbReference>